<keyword evidence="4" id="KW-1185">Reference proteome</keyword>
<sequence>MPSRPFDAYDGLAAAQVPLYTVFLAGAVLLCLRHDFRKSSGWRYLLVLSLVRVVGASLRLATLAAPTDRGLYTGWAVLSSLGMGPLVLTLLALLSRAFQSMRDNWPPSSLLLHRATLALMLVAIVLLVIGGVSSSGGKDGGGTQTTLSHVGSVLLLGVFALLCAQALLAWVNLGRVAGGERRVVLAVVACLPFVLVRLVYGIIKTFTHIASTAWLMLGMEVAMEVVVVLVCEVVGFTLAVVPEEFKPVRDVEAPRRCQHQQR</sequence>
<dbReference type="AlphaFoldDB" id="A0A162LJE5"/>
<gene>
    <name evidence="3" type="ORF">ISF_01915</name>
</gene>
<dbReference type="GeneID" id="30018207"/>
<keyword evidence="1" id="KW-1133">Transmembrane helix</keyword>
<proteinExistence type="predicted"/>
<feature type="transmembrane region" description="Helical" evidence="1">
    <location>
        <begin position="44"/>
        <end position="65"/>
    </location>
</feature>
<evidence type="ECO:0000259" key="2">
    <source>
        <dbReference type="Pfam" id="PF24800"/>
    </source>
</evidence>
<dbReference type="OrthoDB" id="2560628at2759"/>
<comment type="caution">
    <text evidence="3">The sequence shown here is derived from an EMBL/GenBank/DDBJ whole genome shotgun (WGS) entry which is preliminary data.</text>
</comment>
<organism evidence="3 4">
    <name type="scientific">Cordyceps fumosorosea (strain ARSEF 2679)</name>
    <name type="common">Isaria fumosorosea</name>
    <dbReference type="NCBI Taxonomy" id="1081104"/>
    <lineage>
        <taxon>Eukaryota</taxon>
        <taxon>Fungi</taxon>
        <taxon>Dikarya</taxon>
        <taxon>Ascomycota</taxon>
        <taxon>Pezizomycotina</taxon>
        <taxon>Sordariomycetes</taxon>
        <taxon>Hypocreomycetidae</taxon>
        <taxon>Hypocreales</taxon>
        <taxon>Cordycipitaceae</taxon>
        <taxon>Cordyceps</taxon>
    </lineage>
</organism>
<name>A0A162LJE5_CORFA</name>
<feature type="transmembrane region" description="Helical" evidence="1">
    <location>
        <begin position="115"/>
        <end position="133"/>
    </location>
</feature>
<feature type="transmembrane region" description="Helical" evidence="1">
    <location>
        <begin position="71"/>
        <end position="94"/>
    </location>
</feature>
<feature type="transmembrane region" description="Helical" evidence="1">
    <location>
        <begin position="215"/>
        <end position="241"/>
    </location>
</feature>
<dbReference type="RefSeq" id="XP_018707245.1">
    <property type="nucleotide sequence ID" value="XM_018845522.1"/>
</dbReference>
<dbReference type="Pfam" id="PF24800">
    <property type="entry name" value="DUF7702"/>
    <property type="match status" value="1"/>
</dbReference>
<evidence type="ECO:0000256" key="1">
    <source>
        <dbReference type="SAM" id="Phobius"/>
    </source>
</evidence>
<protein>
    <recommendedName>
        <fullName evidence="2">DUF7702 domain-containing protein</fullName>
    </recommendedName>
</protein>
<dbReference type="EMBL" id="AZHB01000003">
    <property type="protein sequence ID" value="OAA71364.1"/>
    <property type="molecule type" value="Genomic_DNA"/>
</dbReference>
<keyword evidence="1" id="KW-0812">Transmembrane</keyword>
<feature type="transmembrane region" description="Helical" evidence="1">
    <location>
        <begin position="153"/>
        <end position="171"/>
    </location>
</feature>
<dbReference type="InterPro" id="IPR056119">
    <property type="entry name" value="DUF7702"/>
</dbReference>
<feature type="domain" description="DUF7702" evidence="2">
    <location>
        <begin position="7"/>
        <end position="239"/>
    </location>
</feature>
<dbReference type="Proteomes" id="UP000076744">
    <property type="component" value="Unassembled WGS sequence"/>
</dbReference>
<evidence type="ECO:0000313" key="3">
    <source>
        <dbReference type="EMBL" id="OAA71364.1"/>
    </source>
</evidence>
<reference evidence="3 4" key="1">
    <citation type="journal article" date="2016" name="Genome Biol. Evol.">
        <title>Divergent and convergent evolution of fungal pathogenicity.</title>
        <authorList>
            <person name="Shang Y."/>
            <person name="Xiao G."/>
            <person name="Zheng P."/>
            <person name="Cen K."/>
            <person name="Zhan S."/>
            <person name="Wang C."/>
        </authorList>
    </citation>
    <scope>NUCLEOTIDE SEQUENCE [LARGE SCALE GENOMIC DNA]</scope>
    <source>
        <strain evidence="3 4">ARSEF 2679</strain>
    </source>
</reference>
<accession>A0A162LJE5</accession>
<feature type="transmembrane region" description="Helical" evidence="1">
    <location>
        <begin position="12"/>
        <end position="32"/>
    </location>
</feature>
<dbReference type="PANTHER" id="PTHR42109">
    <property type="entry name" value="UNPLACED GENOMIC SCAFFOLD UM_SCAF_CONTIG_1.265, WHOLE GENOME SHOTGUN SEQUENCE"/>
    <property type="match status" value="1"/>
</dbReference>
<evidence type="ECO:0000313" key="4">
    <source>
        <dbReference type="Proteomes" id="UP000076744"/>
    </source>
</evidence>
<dbReference type="STRING" id="1081104.A0A162LJE5"/>
<dbReference type="PANTHER" id="PTHR42109:SF2">
    <property type="entry name" value="INTEGRAL MEMBRANE PROTEIN"/>
    <property type="match status" value="1"/>
</dbReference>
<keyword evidence="1" id="KW-0472">Membrane</keyword>
<feature type="transmembrane region" description="Helical" evidence="1">
    <location>
        <begin position="183"/>
        <end position="203"/>
    </location>
</feature>